<proteinExistence type="predicted"/>
<dbReference type="RefSeq" id="WP_311954331.1">
    <property type="nucleotide sequence ID" value="NZ_JAVLVU010000001.1"/>
</dbReference>
<dbReference type="Proteomes" id="UP001258315">
    <property type="component" value="Unassembled WGS sequence"/>
</dbReference>
<evidence type="ECO:0000313" key="1">
    <source>
        <dbReference type="EMBL" id="MDT3405587.1"/>
    </source>
</evidence>
<organism evidence="1 2">
    <name type="scientific">Mucilaginibacter terrae</name>
    <dbReference type="NCBI Taxonomy" id="1955052"/>
    <lineage>
        <taxon>Bacteria</taxon>
        <taxon>Pseudomonadati</taxon>
        <taxon>Bacteroidota</taxon>
        <taxon>Sphingobacteriia</taxon>
        <taxon>Sphingobacteriales</taxon>
        <taxon>Sphingobacteriaceae</taxon>
        <taxon>Mucilaginibacter</taxon>
    </lineage>
</organism>
<dbReference type="InterPro" id="IPR011990">
    <property type="entry name" value="TPR-like_helical_dom_sf"/>
</dbReference>
<reference evidence="2" key="1">
    <citation type="submission" date="2023-07" db="EMBL/GenBank/DDBJ databases">
        <title>Functional and genomic diversity of the sorghum phyllosphere microbiome.</title>
        <authorList>
            <person name="Shade A."/>
        </authorList>
    </citation>
    <scope>NUCLEOTIDE SEQUENCE [LARGE SCALE GENOMIC DNA]</scope>
    <source>
        <strain evidence="2">SORGH_AS_0422</strain>
    </source>
</reference>
<comment type="caution">
    <text evidence="1">The sequence shown here is derived from an EMBL/GenBank/DDBJ whole genome shotgun (WGS) entry which is preliminary data.</text>
</comment>
<evidence type="ECO:0008006" key="3">
    <source>
        <dbReference type="Google" id="ProtNLM"/>
    </source>
</evidence>
<dbReference type="SUPFAM" id="SSF48452">
    <property type="entry name" value="TPR-like"/>
    <property type="match status" value="1"/>
</dbReference>
<sequence length="167" mass="19149">MLLGANNTHQQHNSEEAFIVQLINHERYTEAYGLLLKEQPGNPATYFNTALCLYWVQNYSAALQFLDKADMALQGMANLSAQPPDAVYQSIINKQNQTNDHFIPVDKKYVLLFGNRFRDAIVRLKTDCWLQLNEWGRVIETATPLRHKNYGNITYALQTAQNKLSQS</sequence>
<accession>A0ABU3H0N8</accession>
<evidence type="ECO:0000313" key="2">
    <source>
        <dbReference type="Proteomes" id="UP001258315"/>
    </source>
</evidence>
<name>A0ABU3H0N8_9SPHI</name>
<protein>
    <recommendedName>
        <fullName evidence="3">Tetratricopeptide repeat protein</fullName>
    </recommendedName>
</protein>
<keyword evidence="2" id="KW-1185">Reference proteome</keyword>
<gene>
    <name evidence="1" type="ORF">QE417_004659</name>
</gene>
<dbReference type="EMBL" id="JAVLVU010000001">
    <property type="protein sequence ID" value="MDT3405587.1"/>
    <property type="molecule type" value="Genomic_DNA"/>
</dbReference>